<dbReference type="PANTHER" id="PTHR37164">
    <property type="entry name" value="BACTERIOHEMERYTHRIN"/>
    <property type="match status" value="1"/>
</dbReference>
<comment type="similarity">
    <text evidence="1">Belongs to the hemerythrin family.</text>
</comment>
<evidence type="ECO:0000259" key="4">
    <source>
        <dbReference type="Pfam" id="PF01814"/>
    </source>
</evidence>
<keyword evidence="2" id="KW-0479">Metal-binding</keyword>
<dbReference type="PIRSF" id="PIRSF002033">
    <property type="entry name" value="Hemerythrin"/>
    <property type="match status" value="1"/>
</dbReference>
<dbReference type="PANTHER" id="PTHR37164:SF1">
    <property type="entry name" value="BACTERIOHEMERYTHRIN"/>
    <property type="match status" value="1"/>
</dbReference>
<dbReference type="PRINTS" id="PR00186">
    <property type="entry name" value="HEMERYTHRIN"/>
</dbReference>
<dbReference type="CDD" id="cd12107">
    <property type="entry name" value="Hemerythrin"/>
    <property type="match status" value="1"/>
</dbReference>
<organism evidence="5 6">
    <name type="scientific">Priapulus caudatus</name>
    <name type="common">Priapulid worm</name>
    <dbReference type="NCBI Taxonomy" id="37621"/>
    <lineage>
        <taxon>Eukaryota</taxon>
        <taxon>Metazoa</taxon>
        <taxon>Ecdysozoa</taxon>
        <taxon>Scalidophora</taxon>
        <taxon>Priapulida</taxon>
        <taxon>Priapulimorpha</taxon>
        <taxon>Priapulimorphida</taxon>
        <taxon>Priapulidae</taxon>
        <taxon>Priapulus</taxon>
    </lineage>
</organism>
<dbReference type="InterPro" id="IPR012312">
    <property type="entry name" value="Hemerythrin-like"/>
</dbReference>
<evidence type="ECO:0000313" key="6">
    <source>
        <dbReference type="RefSeq" id="XP_014674036.1"/>
    </source>
</evidence>
<dbReference type="NCBIfam" id="TIGR02481">
    <property type="entry name" value="hemeryth_dom"/>
    <property type="match status" value="1"/>
</dbReference>
<dbReference type="RefSeq" id="XP_014674036.1">
    <property type="nucleotide sequence ID" value="XM_014818550.1"/>
</dbReference>
<name>A0ABM1EPB5_PRICU</name>
<dbReference type="InterPro" id="IPR016131">
    <property type="entry name" value="Haemerythrin_Fe_BS"/>
</dbReference>
<dbReference type="InterPro" id="IPR012827">
    <property type="entry name" value="Hemerythrin_metal-bd"/>
</dbReference>
<dbReference type="PROSITE" id="PS00550">
    <property type="entry name" value="HEMERYTHRINS"/>
    <property type="match status" value="1"/>
</dbReference>
<dbReference type="Gene3D" id="1.20.120.50">
    <property type="entry name" value="Hemerythrin-like"/>
    <property type="match status" value="1"/>
</dbReference>
<sequence length="120" mass="14026">MPFTVPEPYCWDDSFMTFYDQVDNEHKGLFQIIFDVAINPICSETLKKCLDLMVAHFTYEQGVMIRANYHGFPAHKAAHDEFIGKLSRLTAPVNIDDVDFCKDWLVQHVKNFDFDYRGKL</sequence>
<gene>
    <name evidence="6" type="primary">LOC106814254</name>
</gene>
<dbReference type="Proteomes" id="UP000695022">
    <property type="component" value="Unplaced"/>
</dbReference>
<evidence type="ECO:0000313" key="5">
    <source>
        <dbReference type="Proteomes" id="UP000695022"/>
    </source>
</evidence>
<dbReference type="InterPro" id="IPR035938">
    <property type="entry name" value="Hemerythrin-like_sf"/>
</dbReference>
<evidence type="ECO:0000256" key="2">
    <source>
        <dbReference type="ARBA" id="ARBA00022723"/>
    </source>
</evidence>
<feature type="domain" description="Hemerythrin-like" evidence="4">
    <location>
        <begin position="18"/>
        <end position="116"/>
    </location>
</feature>
<dbReference type="InterPro" id="IPR050669">
    <property type="entry name" value="Hemerythrin"/>
</dbReference>
<dbReference type="NCBIfam" id="TIGR00058">
    <property type="entry name" value="Hemerythrin"/>
    <property type="match status" value="1"/>
</dbReference>
<evidence type="ECO:0000256" key="3">
    <source>
        <dbReference type="ARBA" id="ARBA00023004"/>
    </source>
</evidence>
<dbReference type="Pfam" id="PF01814">
    <property type="entry name" value="Hemerythrin"/>
    <property type="match status" value="1"/>
</dbReference>
<dbReference type="SUPFAM" id="SSF47188">
    <property type="entry name" value="Hemerythrin-like"/>
    <property type="match status" value="1"/>
</dbReference>
<protein>
    <submittedName>
        <fullName evidence="6">Myohemerythrin-like</fullName>
    </submittedName>
</protein>
<dbReference type="InterPro" id="IPR002063">
    <property type="entry name" value="Haemerythrin"/>
</dbReference>
<keyword evidence="3" id="KW-0408">Iron</keyword>
<keyword evidence="5" id="KW-1185">Reference proteome</keyword>
<dbReference type="GeneID" id="106814254"/>
<evidence type="ECO:0000256" key="1">
    <source>
        <dbReference type="ARBA" id="ARBA00010587"/>
    </source>
</evidence>
<proteinExistence type="inferred from homology"/>
<reference evidence="6" key="1">
    <citation type="submission" date="2025-08" db="UniProtKB">
        <authorList>
            <consortium name="RefSeq"/>
        </authorList>
    </citation>
    <scope>IDENTIFICATION</scope>
</reference>
<accession>A0ABM1EPB5</accession>